<proteinExistence type="predicted"/>
<evidence type="ECO:0000313" key="3">
    <source>
        <dbReference type="Proteomes" id="UP001143543"/>
    </source>
</evidence>
<reference evidence="2" key="1">
    <citation type="submission" date="2022-07" db="EMBL/GenBank/DDBJ databases">
        <title>Taxonomy of Novel Oxalotrophic and Methylotrophic Bacteria.</title>
        <authorList>
            <person name="Sahin N."/>
            <person name="Tani A."/>
        </authorList>
    </citation>
    <scope>NUCLEOTIDE SEQUENCE</scope>
    <source>
        <strain evidence="2">Y10</strain>
    </source>
</reference>
<keyword evidence="2" id="KW-0456">Lyase</keyword>
<name>A0ABQ5MJR0_9FLAO</name>
<dbReference type="InterPro" id="IPR011050">
    <property type="entry name" value="Pectin_lyase_fold/virulence"/>
</dbReference>
<dbReference type="Proteomes" id="UP001143543">
    <property type="component" value="Unassembled WGS sequence"/>
</dbReference>
<dbReference type="InterPro" id="IPR006626">
    <property type="entry name" value="PbH1"/>
</dbReference>
<dbReference type="GO" id="GO:0016829">
    <property type="term" value="F:lyase activity"/>
    <property type="evidence" value="ECO:0007669"/>
    <property type="project" value="UniProtKB-KW"/>
</dbReference>
<dbReference type="Gene3D" id="2.160.20.10">
    <property type="entry name" value="Single-stranded right-handed beta-helix, Pectin lyase-like"/>
    <property type="match status" value="2"/>
</dbReference>
<gene>
    <name evidence="2" type="ORF">Y10_19980</name>
</gene>
<dbReference type="SUPFAM" id="SSF51126">
    <property type="entry name" value="Pectin lyase-like"/>
    <property type="match status" value="1"/>
</dbReference>
<dbReference type="InterPro" id="IPR012334">
    <property type="entry name" value="Pectin_lyas_fold"/>
</dbReference>
<dbReference type="InterPro" id="IPR048482">
    <property type="entry name" value="GH141_ins"/>
</dbReference>
<dbReference type="Pfam" id="PF21231">
    <property type="entry name" value="GH141_M"/>
    <property type="match status" value="1"/>
</dbReference>
<protein>
    <submittedName>
        <fullName evidence="2">Pectin lyase</fullName>
    </submittedName>
</protein>
<organism evidence="2 3">
    <name type="scientific">Neptunitalea lumnitzerae</name>
    <dbReference type="NCBI Taxonomy" id="2965509"/>
    <lineage>
        <taxon>Bacteria</taxon>
        <taxon>Pseudomonadati</taxon>
        <taxon>Bacteroidota</taxon>
        <taxon>Flavobacteriia</taxon>
        <taxon>Flavobacteriales</taxon>
        <taxon>Flavobacteriaceae</taxon>
        <taxon>Neptunitalea</taxon>
    </lineage>
</organism>
<feature type="domain" description="GH141-like insertion" evidence="1">
    <location>
        <begin position="118"/>
        <end position="271"/>
    </location>
</feature>
<comment type="caution">
    <text evidence="2">The sequence shown here is derived from an EMBL/GenBank/DDBJ whole genome shotgun (WGS) entry which is preliminary data.</text>
</comment>
<keyword evidence="3" id="KW-1185">Reference proteome</keyword>
<sequence>MAFSQTEVWVSASGNDFNKGTKSEPLKSIDIAIRKVRDLRRVNDAAVNDDAIIYLTGGTYFLNSTLKLRSEDAGTENSMTIIKGVEDEKVVVSGGTSITGWKKLSKNVKGLSKIASKNVWVANIPIIDGTYLNFRQLWVNNKKAVRASNLDAAKLDRILGVDKQNRKLIVPNLKYNFSNIDDVEFVIHQWWAIANLKMQSIVKNKNGIELTFKEPASQVEFEHPWPAPFIDEKKEYNGNSAFYWVGAIELLDHAGEWYADFRNGLIYYWPRNGEDLKKDQVIVPVLESLVEVKGSLDAPVAYVKFENISFEHATWLRPSKVGHVPLQAGFYMEEAYSLSVPGTPDKAGLENQAWLGRQGAAFKIQNAHHIFVTNCVVKHVAATGIDIDTGVQNVEVIGNVFTDVGGTAIQAGFFGNSSFEAHLPYNPTDSREVVSNIRIANNIIQDATNEDWGCVGIGIGYAKNVSISHNDISEVNYSAISLGWGWTKTLNCMKNNIVEGNRIHKFAYQMYDVAGIYTLSAQPGTVIKENAIYDLMKAPYAHMPHHKQYIYLDEGSAYMRIENNWTEIDKFFCNANGPGNMWENNGVEVSETIKNNAGLEPKYQYLFDKLTDEKTK</sequence>
<dbReference type="PANTHER" id="PTHR36453:SF1">
    <property type="entry name" value="RIGHT HANDED BETA HELIX DOMAIN-CONTAINING PROTEIN"/>
    <property type="match status" value="1"/>
</dbReference>
<dbReference type="SMART" id="SM00710">
    <property type="entry name" value="PbH1"/>
    <property type="match status" value="6"/>
</dbReference>
<accession>A0ABQ5MJR0</accession>
<evidence type="ECO:0000313" key="2">
    <source>
        <dbReference type="EMBL" id="GLB49630.1"/>
    </source>
</evidence>
<dbReference type="PANTHER" id="PTHR36453">
    <property type="entry name" value="SECRETED PROTEIN-RELATED"/>
    <property type="match status" value="1"/>
</dbReference>
<dbReference type="EMBL" id="BRVO01000002">
    <property type="protein sequence ID" value="GLB49630.1"/>
    <property type="molecule type" value="Genomic_DNA"/>
</dbReference>
<evidence type="ECO:0000259" key="1">
    <source>
        <dbReference type="Pfam" id="PF21231"/>
    </source>
</evidence>